<accession>A0A428Z4V9</accession>
<comment type="caution">
    <text evidence="1">The sequence shown here is derived from an EMBL/GenBank/DDBJ whole genome shotgun (WGS) entry which is preliminary data.</text>
</comment>
<dbReference type="NCBIfam" id="TIGR04371">
    <property type="entry name" value="methyltran_NanM"/>
    <property type="match status" value="1"/>
</dbReference>
<gene>
    <name evidence="1" type="ORF">DMH04_27600</name>
</gene>
<dbReference type="InterPro" id="IPR029063">
    <property type="entry name" value="SAM-dependent_MTases_sf"/>
</dbReference>
<dbReference type="GO" id="GO:0032259">
    <property type="term" value="P:methylation"/>
    <property type="evidence" value="ECO:0007669"/>
    <property type="project" value="UniProtKB-KW"/>
</dbReference>
<name>A0A428Z4V9_KIBAR</name>
<evidence type="ECO:0000313" key="2">
    <source>
        <dbReference type="Proteomes" id="UP000287547"/>
    </source>
</evidence>
<sequence length="307" mass="35040">MPSNYQASPQWERISQYWMTDGAASDLTNFKSDRRNHKISLWNPDANGVRYLKTLIYNLAKELLGPDDWKRLRNTLHRDIGNPIAVELEGESICLDYLQAILEVAFIEQQLDLHGARVLEIGPGYGRTCHTLLSNHDIASYCIVDLNSTMQFSMRYLRTVLDDAQFAKIDFVSVDDVDDTLESRHFDLCVNIDSFHEMAPETARGYLDQIARRCSFFYVKNPVGKYLDKSLDGHSEGNESLVHAMRSGLLRQVLDVHSSEAVKAAVPAFISAYRPADEWTCVADGWAVPWSFYWQAIYRDNSTETDI</sequence>
<protein>
    <submittedName>
        <fullName evidence="1">Putative sugar O-methyltransferase</fullName>
    </submittedName>
</protein>
<evidence type="ECO:0000313" key="1">
    <source>
        <dbReference type="EMBL" id="RSM81640.1"/>
    </source>
</evidence>
<proteinExistence type="predicted"/>
<dbReference type="SUPFAM" id="SSF53335">
    <property type="entry name" value="S-adenosyl-L-methionine-dependent methyltransferases"/>
    <property type="match status" value="1"/>
</dbReference>
<keyword evidence="1" id="KW-0808">Transferase</keyword>
<dbReference type="Gene3D" id="3.40.50.150">
    <property type="entry name" value="Vaccinia Virus protein VP39"/>
    <property type="match status" value="1"/>
</dbReference>
<organism evidence="1 2">
    <name type="scientific">Kibdelosporangium aridum</name>
    <dbReference type="NCBI Taxonomy" id="2030"/>
    <lineage>
        <taxon>Bacteria</taxon>
        <taxon>Bacillati</taxon>
        <taxon>Actinomycetota</taxon>
        <taxon>Actinomycetes</taxon>
        <taxon>Pseudonocardiales</taxon>
        <taxon>Pseudonocardiaceae</taxon>
        <taxon>Kibdelosporangium</taxon>
    </lineage>
</organism>
<dbReference type="EMBL" id="QHKI01000025">
    <property type="protein sequence ID" value="RSM81640.1"/>
    <property type="molecule type" value="Genomic_DNA"/>
</dbReference>
<dbReference type="InterPro" id="IPR030807">
    <property type="entry name" value="Methyltran_NanM"/>
</dbReference>
<dbReference type="Proteomes" id="UP000287547">
    <property type="component" value="Unassembled WGS sequence"/>
</dbReference>
<keyword evidence="1" id="KW-0489">Methyltransferase</keyword>
<dbReference type="AlphaFoldDB" id="A0A428Z4V9"/>
<dbReference type="OrthoDB" id="3760285at2"/>
<reference evidence="1 2" key="1">
    <citation type="submission" date="2018-05" db="EMBL/GenBank/DDBJ databases">
        <title>Evolution of GPA BGCs.</title>
        <authorList>
            <person name="Waglechner N."/>
            <person name="Wright G.D."/>
        </authorList>
    </citation>
    <scope>NUCLEOTIDE SEQUENCE [LARGE SCALE GENOMIC DNA]</scope>
    <source>
        <strain evidence="1 2">A82846</strain>
    </source>
</reference>
<dbReference type="GO" id="GO:0008168">
    <property type="term" value="F:methyltransferase activity"/>
    <property type="evidence" value="ECO:0007669"/>
    <property type="project" value="UniProtKB-KW"/>
</dbReference>